<comment type="caution">
    <text evidence="1">The sequence shown here is derived from an EMBL/GenBank/DDBJ whole genome shotgun (WGS) entry which is preliminary data.</text>
</comment>
<organism evidence="1 2">
    <name type="scientific">Mycobacterium talmoniae</name>
    <dbReference type="NCBI Taxonomy" id="1858794"/>
    <lineage>
        <taxon>Bacteria</taxon>
        <taxon>Bacillati</taxon>
        <taxon>Actinomycetota</taxon>
        <taxon>Actinomycetes</taxon>
        <taxon>Mycobacteriales</taxon>
        <taxon>Mycobacteriaceae</taxon>
        <taxon>Mycobacterium</taxon>
    </lineage>
</organism>
<name>A0A2S8BGI7_9MYCO</name>
<evidence type="ECO:0000313" key="2">
    <source>
        <dbReference type="Proteomes" id="UP000238296"/>
    </source>
</evidence>
<dbReference type="Proteomes" id="UP000238296">
    <property type="component" value="Unassembled WGS sequence"/>
</dbReference>
<dbReference type="AlphaFoldDB" id="A0A2S8BGI7"/>
<accession>A0A2S8BGI7</accession>
<proteinExistence type="predicted"/>
<evidence type="ECO:0000313" key="1">
    <source>
        <dbReference type="EMBL" id="PQM45782.1"/>
    </source>
</evidence>
<gene>
    <name evidence="1" type="ORF">C1Y40_04057</name>
</gene>
<dbReference type="EMBL" id="PPEA01000588">
    <property type="protein sequence ID" value="PQM45782.1"/>
    <property type="molecule type" value="Genomic_DNA"/>
</dbReference>
<sequence length="123" mass="13605">MIMYLTTYLTLLHGAENMLAESYRQVASGHQLDFDVYYMCQSFARECDAHGSALVASVERYAHVVEPEPERLHPKGLTATRGGPVGLLRDLQDLYQLANLVDITWTLVGQAAHAPGTETSSPR</sequence>
<protein>
    <submittedName>
        <fullName evidence="1">Uncharacterized protein</fullName>
    </submittedName>
</protein>
<reference evidence="1 2" key="1">
    <citation type="journal article" date="2017" name="Int. J. Syst. Evol. Microbiol.">
        <title>Mycobacterium talmoniae sp. nov., a slowly growing mycobacterium isolated from human respiratory samples.</title>
        <authorList>
            <person name="Davidson R.M."/>
            <person name="DeGroote M.A."/>
            <person name="Marola J.L."/>
            <person name="Buss S."/>
            <person name="Jones V."/>
            <person name="McNeil M.R."/>
            <person name="Freifeld A.G."/>
            <person name="Elaine Epperson L."/>
            <person name="Hasan N.A."/>
            <person name="Jackson M."/>
            <person name="Iwen P.C."/>
            <person name="Salfinger M."/>
            <person name="Strong M."/>
        </authorList>
    </citation>
    <scope>NUCLEOTIDE SEQUENCE [LARGE SCALE GENOMIC DNA]</scope>
    <source>
        <strain evidence="1 2">ATCC BAA-2683</strain>
    </source>
</reference>